<dbReference type="InterPro" id="IPR018368">
    <property type="entry name" value="ClpA/B_CS1"/>
</dbReference>
<evidence type="ECO:0000313" key="9">
    <source>
        <dbReference type="Proteomes" id="UP000319130"/>
    </source>
</evidence>
<dbReference type="PROSITE" id="PS00871">
    <property type="entry name" value="CLPAB_2"/>
    <property type="match status" value="1"/>
</dbReference>
<dbReference type="InterPro" id="IPR003593">
    <property type="entry name" value="AAA+_ATPase"/>
</dbReference>
<dbReference type="Gene3D" id="4.10.860.10">
    <property type="entry name" value="UVR domain"/>
    <property type="match status" value="1"/>
</dbReference>
<dbReference type="InterPro" id="IPR001270">
    <property type="entry name" value="ClpA/B"/>
</dbReference>
<keyword evidence="8" id="KW-0645">Protease</keyword>
<evidence type="ECO:0000256" key="6">
    <source>
        <dbReference type="SAM" id="Coils"/>
    </source>
</evidence>
<dbReference type="GO" id="GO:0034605">
    <property type="term" value="P:cellular response to heat"/>
    <property type="evidence" value="ECO:0007669"/>
    <property type="project" value="TreeGrafter"/>
</dbReference>
<dbReference type="InterPro" id="IPR003959">
    <property type="entry name" value="ATPase_AAA_core"/>
</dbReference>
<organism evidence="8 9">
    <name type="scientific">Aerophobetes bacterium</name>
    <dbReference type="NCBI Taxonomy" id="2030807"/>
    <lineage>
        <taxon>Bacteria</taxon>
        <taxon>Candidatus Aerophobota</taxon>
    </lineage>
</organism>
<dbReference type="GO" id="GO:0006508">
    <property type="term" value="P:proteolysis"/>
    <property type="evidence" value="ECO:0007669"/>
    <property type="project" value="UniProtKB-KW"/>
</dbReference>
<keyword evidence="1" id="KW-0677">Repeat</keyword>
<dbReference type="PROSITE" id="PS50151">
    <property type="entry name" value="UVR"/>
    <property type="match status" value="1"/>
</dbReference>
<dbReference type="GO" id="GO:0016887">
    <property type="term" value="F:ATP hydrolysis activity"/>
    <property type="evidence" value="ECO:0007669"/>
    <property type="project" value="InterPro"/>
</dbReference>
<dbReference type="Pfam" id="PF00004">
    <property type="entry name" value="AAA"/>
    <property type="match status" value="1"/>
</dbReference>
<dbReference type="SUPFAM" id="SSF52540">
    <property type="entry name" value="P-loop containing nucleoside triphosphate hydrolases"/>
    <property type="match status" value="2"/>
</dbReference>
<dbReference type="Gene3D" id="1.10.8.60">
    <property type="match status" value="2"/>
</dbReference>
<evidence type="ECO:0000259" key="7">
    <source>
        <dbReference type="PROSITE" id="PS50151"/>
    </source>
</evidence>
<dbReference type="InterPro" id="IPR050130">
    <property type="entry name" value="ClpA_ClpB"/>
</dbReference>
<evidence type="ECO:0000313" key="8">
    <source>
        <dbReference type="EMBL" id="TET64700.1"/>
    </source>
</evidence>
<dbReference type="GO" id="GO:0008233">
    <property type="term" value="F:peptidase activity"/>
    <property type="evidence" value="ECO:0007669"/>
    <property type="project" value="UniProtKB-KW"/>
</dbReference>
<reference evidence="8 9" key="1">
    <citation type="submission" date="2019-03" db="EMBL/GenBank/DDBJ databases">
        <title>Metabolic potential of uncultured bacteria and archaea associated with petroleum seepage in deep-sea sediments.</title>
        <authorList>
            <person name="Dong X."/>
            <person name="Hubert C."/>
        </authorList>
    </citation>
    <scope>NUCLEOTIDE SEQUENCE [LARGE SCALE GENOMIC DNA]</scope>
    <source>
        <strain evidence="8">E29_bin52</strain>
    </source>
</reference>
<dbReference type="PRINTS" id="PR00300">
    <property type="entry name" value="CLPPROTEASEA"/>
</dbReference>
<keyword evidence="6" id="KW-0175">Coiled coil</keyword>
<dbReference type="InterPro" id="IPR028299">
    <property type="entry name" value="ClpA/B_CS2"/>
</dbReference>
<dbReference type="CDD" id="cd00009">
    <property type="entry name" value="AAA"/>
    <property type="match status" value="1"/>
</dbReference>
<protein>
    <submittedName>
        <fullName evidence="8">ATP-dependent Clp protease ATP-binding subunit</fullName>
    </submittedName>
</protein>
<accession>A0A523WCF1</accession>
<dbReference type="PANTHER" id="PTHR11638:SF18">
    <property type="entry name" value="HEAT SHOCK PROTEIN 104"/>
    <property type="match status" value="1"/>
</dbReference>
<evidence type="ECO:0000256" key="3">
    <source>
        <dbReference type="ARBA" id="ARBA00022840"/>
    </source>
</evidence>
<feature type="coiled-coil region" evidence="6">
    <location>
        <begin position="547"/>
        <end position="574"/>
    </location>
</feature>
<dbReference type="SMART" id="SM01086">
    <property type="entry name" value="ClpB_D2-small"/>
    <property type="match status" value="1"/>
</dbReference>
<evidence type="ECO:0000256" key="2">
    <source>
        <dbReference type="ARBA" id="ARBA00022741"/>
    </source>
</evidence>
<dbReference type="InterPro" id="IPR019489">
    <property type="entry name" value="Clp_ATPase_C"/>
</dbReference>
<dbReference type="InterPro" id="IPR041546">
    <property type="entry name" value="ClpA/ClpB_AAA_lid"/>
</dbReference>
<dbReference type="FunFam" id="3.40.50.300:FF:000025">
    <property type="entry name" value="ATP-dependent Clp protease subunit"/>
    <property type="match status" value="1"/>
</dbReference>
<dbReference type="GO" id="GO:0005737">
    <property type="term" value="C:cytoplasm"/>
    <property type="evidence" value="ECO:0007669"/>
    <property type="project" value="TreeGrafter"/>
</dbReference>
<feature type="domain" description="UVR" evidence="7">
    <location>
        <begin position="234"/>
        <end position="269"/>
    </location>
</feature>
<feature type="non-terminal residue" evidence="8">
    <location>
        <position position="1"/>
    </location>
</feature>
<dbReference type="CDD" id="cd19499">
    <property type="entry name" value="RecA-like_ClpB_Hsp104-like"/>
    <property type="match status" value="1"/>
</dbReference>
<name>A0A523WCF1_UNCAE</name>
<dbReference type="SMART" id="SM00382">
    <property type="entry name" value="AAA"/>
    <property type="match status" value="2"/>
</dbReference>
<dbReference type="PROSITE" id="PS00870">
    <property type="entry name" value="CLPAB_1"/>
    <property type="match status" value="1"/>
</dbReference>
<dbReference type="Pfam" id="PF17871">
    <property type="entry name" value="AAA_lid_9"/>
    <property type="match status" value="1"/>
</dbReference>
<dbReference type="PANTHER" id="PTHR11638">
    <property type="entry name" value="ATP-DEPENDENT CLP PROTEASE"/>
    <property type="match status" value="1"/>
</dbReference>
<dbReference type="Gene3D" id="3.40.50.300">
    <property type="entry name" value="P-loop containing nucleotide triphosphate hydrolases"/>
    <property type="match status" value="2"/>
</dbReference>
<dbReference type="InterPro" id="IPR001943">
    <property type="entry name" value="UVR_dom"/>
</dbReference>
<dbReference type="AlphaFoldDB" id="A0A523WCF1"/>
<dbReference type="EMBL" id="SOIZ01000036">
    <property type="protein sequence ID" value="TET64700.1"/>
    <property type="molecule type" value="Genomic_DNA"/>
</dbReference>
<keyword evidence="8" id="KW-0378">Hydrolase</keyword>
<keyword evidence="4 5" id="KW-0143">Chaperone</keyword>
<dbReference type="InterPro" id="IPR027417">
    <property type="entry name" value="P-loop_NTPase"/>
</dbReference>
<keyword evidence="3 5" id="KW-0067">ATP-binding</keyword>
<dbReference type="Pfam" id="PF07724">
    <property type="entry name" value="AAA_2"/>
    <property type="match status" value="1"/>
</dbReference>
<comment type="similarity">
    <text evidence="5">Belongs to the ClpA/ClpB family.</text>
</comment>
<gene>
    <name evidence="8" type="ORF">E3J48_00730</name>
</gene>
<keyword evidence="2 5" id="KW-0547">Nucleotide-binding</keyword>
<dbReference type="Pfam" id="PF10431">
    <property type="entry name" value="ClpB_D2-small"/>
    <property type="match status" value="1"/>
</dbReference>
<evidence type="ECO:0000256" key="5">
    <source>
        <dbReference type="RuleBase" id="RU004432"/>
    </source>
</evidence>
<evidence type="ECO:0000256" key="1">
    <source>
        <dbReference type="ARBA" id="ARBA00022737"/>
    </source>
</evidence>
<dbReference type="Proteomes" id="UP000319130">
    <property type="component" value="Unassembled WGS sequence"/>
</dbReference>
<dbReference type="GO" id="GO:0005524">
    <property type="term" value="F:ATP binding"/>
    <property type="evidence" value="ECO:0007669"/>
    <property type="project" value="UniProtKB-KW"/>
</dbReference>
<comment type="caution">
    <text evidence="8">The sequence shown here is derived from an EMBL/GenBank/DDBJ whole genome shotgun (WGS) entry which is preliminary data.</text>
</comment>
<dbReference type="FunFam" id="1.10.8.60:FF:000017">
    <property type="entry name" value="ATP-dependent chaperone ClpB"/>
    <property type="match status" value="1"/>
</dbReference>
<sequence>GRQKEIERVIQILSRRTKNNPVLIGEAGVGKTAIAEGLAQRIVDGSAPEPLLDKRLITIELGGVVAGTKYRGEFEKRMERILSEIRKARNIVLFVDEIHTLVGAGAAEGAIDASNILKPALSRGELQCIGATTLNEYRKYIERDEALERRFQPVMVNEPTVKETIEILKGLRDRYEAFHRVRITDEAVVTAVRLSYRYIQGRFLPDKAIDVMDEGAARVRLQSSARPDDLKRMEEELEQVRKEKEAAVKGQEFEKAASFRDKEKKLKQALVEKRTAWQADMTKKGEKQQVTEKDVAYIVSSWTNIPLRDLTEVESKRLLRMEEALHERIVGQEEAIKAISQSIRRAQAGVKNIKRPIGVFMFLGPTGVGKTEAAKSLAEFLFGDEDAMIGLDMSEYMEKFTVSRLTGAPPGYVGYEEGGELTEKVRRRPYCVILLDEIEKAHPDVFNILLQIMENGRLADNLGHTVDFRNTVLIMTSNLGAEQIASGASMGFQSGEGGALSYEEMKNRVLSELKHQFRPEFLNRLDEVIVFHALSREHLKSIVALMLDEVKKLIEEKEIELETTEEVKDLIAQEGYDPDFGARPLRRAIQRLIENALSEELLQGKFKAGDRVVASIKDGKIVFSQKKRSRNRSS</sequence>
<proteinExistence type="inferred from homology"/>
<evidence type="ECO:0000256" key="4">
    <source>
        <dbReference type="ARBA" id="ARBA00023186"/>
    </source>
</evidence>